<evidence type="ECO:0000256" key="4">
    <source>
        <dbReference type="ARBA" id="ARBA00022989"/>
    </source>
</evidence>
<dbReference type="InterPro" id="IPR050638">
    <property type="entry name" value="AA-Vitamin_Transporters"/>
</dbReference>
<keyword evidence="4" id="KW-1133">Transmembrane helix</keyword>
<keyword evidence="5" id="KW-0472">Membrane</keyword>
<reference evidence="6 7" key="1">
    <citation type="journal article" date="2016" name="J. Zhejiang Univ. Sci. B">
        <title>Antibiotic resistance mechanisms of Myroides sp.</title>
        <authorList>
            <person name="Hu S."/>
            <person name="Yuan S."/>
            <person name="Qu H."/>
            <person name="Jiang T."/>
            <person name="Zhou Y."/>
            <person name="Wang M."/>
            <person name="Ming D."/>
        </authorList>
    </citation>
    <scope>NUCLEOTIDE SEQUENCE [LARGE SCALE GENOMIC DNA]</scope>
    <source>
        <strain evidence="6 7">PR63039</strain>
    </source>
</reference>
<dbReference type="PANTHER" id="PTHR32322">
    <property type="entry name" value="INNER MEMBRANE TRANSPORTER"/>
    <property type="match status" value="1"/>
</dbReference>
<dbReference type="eggNOG" id="COG0697">
    <property type="taxonomic scope" value="Bacteria"/>
</dbReference>
<keyword evidence="3" id="KW-0812">Transmembrane</keyword>
<dbReference type="EMBL" id="CP013690">
    <property type="protein sequence ID" value="ALU25143.1"/>
    <property type="molecule type" value="Genomic_DNA"/>
</dbReference>
<sequence>MQLNNKFLGFASAIFAAMLWGVSGAFAQFLFREKEFNAEWLVTVRLLISGVLMLLFGIVRKNPDVVNIWKDKKDAVQLILFSILGMLTVQYTYFVTILHSNAATATVIQYTGPVFIAIYLALRLRKWPKPIEFLAIGMAMLGTFLLVTHGDINTLNITPTALIWGIASAIALAVYTLMPVHLLNRYSPIAIIGWSMLIAGIAMSIIHPPHKLEGIWDTDTYLAVLFIIFLGTLIPFYIFLMAIKNIGPQRASLLACAEPLSATLIAVVYFGVNFELMDYIGSLCIITTIFLLTKIKKKVIPEN</sequence>
<dbReference type="GO" id="GO:0016020">
    <property type="term" value="C:membrane"/>
    <property type="evidence" value="ECO:0007669"/>
    <property type="project" value="UniProtKB-SubCell"/>
</dbReference>
<protein>
    <submittedName>
        <fullName evidence="6">Transporter</fullName>
    </submittedName>
</protein>
<evidence type="ECO:0000256" key="5">
    <source>
        <dbReference type="ARBA" id="ARBA00023136"/>
    </source>
</evidence>
<organism evidence="6 7">
    <name type="scientific">Myroides odoratimimus</name>
    <dbReference type="NCBI Taxonomy" id="76832"/>
    <lineage>
        <taxon>Bacteria</taxon>
        <taxon>Pseudomonadati</taxon>
        <taxon>Bacteroidota</taxon>
        <taxon>Flavobacteriia</taxon>
        <taxon>Flavobacteriales</taxon>
        <taxon>Flavobacteriaceae</taxon>
        <taxon>Myroides</taxon>
    </lineage>
</organism>
<dbReference type="PANTHER" id="PTHR32322:SF2">
    <property type="entry name" value="EAMA DOMAIN-CONTAINING PROTEIN"/>
    <property type="match status" value="1"/>
</dbReference>
<dbReference type="InterPro" id="IPR037185">
    <property type="entry name" value="EmrE-like"/>
</dbReference>
<evidence type="ECO:0000313" key="7">
    <source>
        <dbReference type="Proteomes" id="UP000069030"/>
    </source>
</evidence>
<dbReference type="RefSeq" id="WP_006259569.1">
    <property type="nucleotide sequence ID" value="NZ_BCMQ01000017.1"/>
</dbReference>
<comment type="similarity">
    <text evidence="2">Belongs to the EamA transporter family.</text>
</comment>
<dbReference type="Proteomes" id="UP000069030">
    <property type="component" value="Chromosome"/>
</dbReference>
<evidence type="ECO:0000313" key="6">
    <source>
        <dbReference type="EMBL" id="ALU25143.1"/>
    </source>
</evidence>
<evidence type="ECO:0000256" key="2">
    <source>
        <dbReference type="ARBA" id="ARBA00007362"/>
    </source>
</evidence>
<comment type="subcellular location">
    <subcellularLocation>
        <location evidence="1">Membrane</location>
        <topology evidence="1">Multi-pass membrane protein</topology>
    </subcellularLocation>
</comment>
<dbReference type="Pfam" id="PF00892">
    <property type="entry name" value="EamA"/>
    <property type="match status" value="2"/>
</dbReference>
<evidence type="ECO:0000256" key="1">
    <source>
        <dbReference type="ARBA" id="ARBA00004141"/>
    </source>
</evidence>
<name>A0A0S7EC05_9FLAO</name>
<evidence type="ECO:0000256" key="3">
    <source>
        <dbReference type="ARBA" id="ARBA00022692"/>
    </source>
</evidence>
<dbReference type="SUPFAM" id="SSF103481">
    <property type="entry name" value="Multidrug resistance efflux transporter EmrE"/>
    <property type="match status" value="2"/>
</dbReference>
<accession>A0A0S7EC05</accession>
<gene>
    <name evidence="6" type="ORF">AS202_02750</name>
</gene>
<dbReference type="AlphaFoldDB" id="A0A0S7EC05"/>
<proteinExistence type="inferred from homology"/>
<dbReference type="InterPro" id="IPR000620">
    <property type="entry name" value="EamA_dom"/>
</dbReference>
<dbReference type="KEGG" id="mod:AS202_02750"/>